<feature type="compositionally biased region" description="Low complexity" evidence="1">
    <location>
        <begin position="47"/>
        <end position="74"/>
    </location>
</feature>
<feature type="signal peptide" evidence="2">
    <location>
        <begin position="1"/>
        <end position="22"/>
    </location>
</feature>
<protein>
    <recommendedName>
        <fullName evidence="5">Secreted protein</fullName>
    </recommendedName>
</protein>
<accession>A0A2I2KKR8</accession>
<name>A0A2I2KKR8_9ACTN</name>
<evidence type="ECO:0000313" key="4">
    <source>
        <dbReference type="Proteomes" id="UP000234331"/>
    </source>
</evidence>
<dbReference type="Proteomes" id="UP000234331">
    <property type="component" value="Unassembled WGS sequence"/>
</dbReference>
<dbReference type="AlphaFoldDB" id="A0A2I2KKR8"/>
<proteinExistence type="predicted"/>
<organism evidence="3 4">
    <name type="scientific">Frankia canadensis</name>
    <dbReference type="NCBI Taxonomy" id="1836972"/>
    <lineage>
        <taxon>Bacteria</taxon>
        <taxon>Bacillati</taxon>
        <taxon>Actinomycetota</taxon>
        <taxon>Actinomycetes</taxon>
        <taxon>Frankiales</taxon>
        <taxon>Frankiaceae</taxon>
        <taxon>Frankia</taxon>
    </lineage>
</organism>
<evidence type="ECO:0000256" key="2">
    <source>
        <dbReference type="SAM" id="SignalP"/>
    </source>
</evidence>
<reference evidence="3 4" key="1">
    <citation type="submission" date="2017-06" db="EMBL/GenBank/DDBJ databases">
        <authorList>
            <person name="Kim H.J."/>
            <person name="Triplett B.A."/>
        </authorList>
    </citation>
    <scope>NUCLEOTIDE SEQUENCE [LARGE SCALE GENOMIC DNA]</scope>
    <source>
        <strain evidence="3">FRACA_ARgP5</strain>
    </source>
</reference>
<dbReference type="EMBL" id="FZMO01000037">
    <property type="protein sequence ID" value="SNQ46268.1"/>
    <property type="molecule type" value="Genomic_DNA"/>
</dbReference>
<evidence type="ECO:0000313" key="3">
    <source>
        <dbReference type="EMBL" id="SNQ46268.1"/>
    </source>
</evidence>
<feature type="region of interest" description="Disordered" evidence="1">
    <location>
        <begin position="20"/>
        <end position="74"/>
    </location>
</feature>
<keyword evidence="4" id="KW-1185">Reference proteome</keyword>
<gene>
    <name evidence="3" type="ORF">FRACA_1310016</name>
</gene>
<feature type="compositionally biased region" description="Polar residues" evidence="1">
    <location>
        <begin position="20"/>
        <end position="46"/>
    </location>
</feature>
<evidence type="ECO:0008006" key="5">
    <source>
        <dbReference type="Google" id="ProtNLM"/>
    </source>
</evidence>
<feature type="chain" id="PRO_5014797639" description="Secreted protein" evidence="2">
    <location>
        <begin position="23"/>
        <end position="168"/>
    </location>
</feature>
<keyword evidence="2" id="KW-0732">Signal</keyword>
<evidence type="ECO:0000256" key="1">
    <source>
        <dbReference type="SAM" id="MobiDB-lite"/>
    </source>
</evidence>
<sequence length="168" mass="16410">MVSAVFGLTMALGACNSGQQQAAVPTSTVVDTARSETPTATASPTLAVTASPTFTSPTSASPTSASQASASQASVATASPSPVAAIADAVKRDPDVAQDAVVEKVTVSSIDPTWAVAAASSPTAGGAQAVLHRTRGTWKVVDLGSSEVGCGVGVPAAVRTELGLECPS</sequence>